<evidence type="ECO:0000313" key="2">
    <source>
        <dbReference type="EMBL" id="QJA77905.1"/>
    </source>
</evidence>
<protein>
    <submittedName>
        <fullName evidence="1">Uncharacterized protein</fullName>
    </submittedName>
</protein>
<dbReference type="AlphaFoldDB" id="A0A6M3J0V0"/>
<dbReference type="EMBL" id="MT142309">
    <property type="protein sequence ID" value="QJA77905.1"/>
    <property type="molecule type" value="Genomic_DNA"/>
</dbReference>
<accession>A0A6M3J0V0</accession>
<name>A0A6M3J0V0_9ZZZZ</name>
<organism evidence="1">
    <name type="scientific">viral metagenome</name>
    <dbReference type="NCBI Taxonomy" id="1070528"/>
    <lineage>
        <taxon>unclassified sequences</taxon>
        <taxon>metagenomes</taxon>
        <taxon>organismal metagenomes</taxon>
    </lineage>
</organism>
<dbReference type="EMBL" id="MT141486">
    <property type="protein sequence ID" value="QJA62955.1"/>
    <property type="molecule type" value="Genomic_DNA"/>
</dbReference>
<gene>
    <name evidence="2" type="ORF">MM415A01190_0010</name>
    <name evidence="1" type="ORF">MM415B00683_0025</name>
</gene>
<sequence>MKITYIEKLFRPETLQVINSANEIIEEYQADGLNLTLRQLYYQFVARGLIKNEQAEYKRIGSIVNDARLAGKMDWSAIEDRTRNLIRNSHWTNPGEIIRAASRGFRLDHWDGQLHYIEVWIEKEALIGVIQKICEGLDVNYFACKGYVSQSEMWSASQRILDQYDNGRNTIIVHLGDHDPSGIDMTRDVLDRLNLFVKQEIYDGIIVKRIALNMDQILQYNPPSNPAKLSDSRSKDYISKHGNESWELDALEPRVLRDLIENTVSFYRDNNIYQVVLDKEKDYLGILKNVEDNWETL</sequence>
<evidence type="ECO:0000313" key="1">
    <source>
        <dbReference type="EMBL" id="QJA62955.1"/>
    </source>
</evidence>
<reference evidence="1" key="1">
    <citation type="submission" date="2020-03" db="EMBL/GenBank/DDBJ databases">
        <title>The deep terrestrial virosphere.</title>
        <authorList>
            <person name="Holmfeldt K."/>
            <person name="Nilsson E."/>
            <person name="Simone D."/>
            <person name="Lopez-Fernandez M."/>
            <person name="Wu X."/>
            <person name="de Brujin I."/>
            <person name="Lundin D."/>
            <person name="Andersson A."/>
            <person name="Bertilsson S."/>
            <person name="Dopson M."/>
        </authorList>
    </citation>
    <scope>NUCLEOTIDE SEQUENCE</scope>
    <source>
        <strain evidence="2">MM415A01190</strain>
        <strain evidence="1">MM415B00683</strain>
    </source>
</reference>
<proteinExistence type="predicted"/>